<accession>A0A3B0WL42</accession>
<proteinExistence type="predicted"/>
<gene>
    <name evidence="3" type="ORF">MNBD_GAMMA07-493</name>
</gene>
<evidence type="ECO:0000256" key="1">
    <source>
        <dbReference type="SAM" id="MobiDB-lite"/>
    </source>
</evidence>
<sequence length="534" mass="60529">MLNKKKNPPVITDLDVKELDGLIGRLQEAIDFELALSVDDIRLLLSAVMTLASMQERLSSKDITLHKLRKLLGMVQASEKLNHLLGETKSAPKKPKAPRTNKKPPKKTIPPVKVHHKLDGLNKGDRCPACQIGTVYKYEPAQWLRITGHTPYTPELHLSERLRCNACNQFFTAPLPDEVMADGGINQKYGYSARSLMALNKYFAGAPFYRQESLQSILGFSISASTVFDQCEYLANDLQPMFNALLTLGANAQHFHLDDTTHRILDQKAVQKKKRNSDKLQTRTGLYASGIIATLNGHDIVLFQTNIGHAGEFIDELLQKRQPNEPPPLLMSDALSSNTPTVMPVLHAGCNSHGRRQFVDVIHQFPDEVEWVLQRYKIIWENESEVKAQAMTAAQRLAYHQEHSLPMMNEIRIWGEQQLNNESVEENGSLGKAIAYFNRHFERLTLFCHIENAKIDNNYMEAMLKLIVRNRKNAYFYKTLAGAAISDVITSCIATAMQAEINVFDYFNTIQRNSLAVKKNPMNWLPWNYTQNNS</sequence>
<reference evidence="3" key="1">
    <citation type="submission" date="2018-06" db="EMBL/GenBank/DDBJ databases">
        <authorList>
            <person name="Zhirakovskaya E."/>
        </authorList>
    </citation>
    <scope>NUCLEOTIDE SEQUENCE</scope>
</reference>
<dbReference type="AlphaFoldDB" id="A0A3B0WL42"/>
<dbReference type="EMBL" id="UOFF01000163">
    <property type="protein sequence ID" value="VAW56031.1"/>
    <property type="molecule type" value="Genomic_DNA"/>
</dbReference>
<dbReference type="PANTHER" id="PTHR33678:SF2">
    <property type="match status" value="1"/>
</dbReference>
<dbReference type="Pfam" id="PF03050">
    <property type="entry name" value="DDE_Tnp_IS66"/>
    <property type="match status" value="1"/>
</dbReference>
<protein>
    <recommendedName>
        <fullName evidence="2">Transposase IS66 central domain-containing protein</fullName>
    </recommendedName>
</protein>
<dbReference type="InterPro" id="IPR004291">
    <property type="entry name" value="Transposase_IS66_central"/>
</dbReference>
<dbReference type="InterPro" id="IPR052344">
    <property type="entry name" value="Transposase-related"/>
</dbReference>
<dbReference type="NCBIfam" id="NF033517">
    <property type="entry name" value="transpos_IS66"/>
    <property type="match status" value="1"/>
</dbReference>
<evidence type="ECO:0000313" key="3">
    <source>
        <dbReference type="EMBL" id="VAW56031.1"/>
    </source>
</evidence>
<evidence type="ECO:0000259" key="2">
    <source>
        <dbReference type="Pfam" id="PF03050"/>
    </source>
</evidence>
<name>A0A3B0WL42_9ZZZZ</name>
<feature type="region of interest" description="Disordered" evidence="1">
    <location>
        <begin position="84"/>
        <end position="112"/>
    </location>
</feature>
<dbReference type="PANTHER" id="PTHR33678">
    <property type="entry name" value="BLL1576 PROTEIN"/>
    <property type="match status" value="1"/>
</dbReference>
<feature type="compositionally biased region" description="Basic residues" evidence="1">
    <location>
        <begin position="91"/>
        <end position="106"/>
    </location>
</feature>
<organism evidence="3">
    <name type="scientific">hydrothermal vent metagenome</name>
    <dbReference type="NCBI Taxonomy" id="652676"/>
    <lineage>
        <taxon>unclassified sequences</taxon>
        <taxon>metagenomes</taxon>
        <taxon>ecological metagenomes</taxon>
    </lineage>
</organism>
<feature type="domain" description="Transposase IS66 central" evidence="2">
    <location>
        <begin position="191"/>
        <end position="484"/>
    </location>
</feature>